<protein>
    <submittedName>
        <fullName evidence="2">Uncharacterized protein</fullName>
    </submittedName>
</protein>
<reference evidence="2" key="1">
    <citation type="submission" date="2014-09" db="EMBL/GenBank/DDBJ databases">
        <authorList>
            <person name="Magalhaes I.L.F."/>
            <person name="Oliveira U."/>
            <person name="Santos F.R."/>
            <person name="Vidigal T.H.D.A."/>
            <person name="Brescovit A.D."/>
            <person name="Santos A.J."/>
        </authorList>
    </citation>
    <scope>NUCLEOTIDE SEQUENCE</scope>
    <source>
        <tissue evidence="2">Shoot tissue taken approximately 20 cm above the soil surface</tissue>
    </source>
</reference>
<name>A0A0A9FJ33_ARUDO</name>
<feature type="region of interest" description="Disordered" evidence="1">
    <location>
        <begin position="1"/>
        <end position="28"/>
    </location>
</feature>
<dbReference type="AlphaFoldDB" id="A0A0A9FJ33"/>
<evidence type="ECO:0000256" key="1">
    <source>
        <dbReference type="SAM" id="MobiDB-lite"/>
    </source>
</evidence>
<organism evidence="2">
    <name type="scientific">Arundo donax</name>
    <name type="common">Giant reed</name>
    <name type="synonym">Donax arundinaceus</name>
    <dbReference type="NCBI Taxonomy" id="35708"/>
    <lineage>
        <taxon>Eukaryota</taxon>
        <taxon>Viridiplantae</taxon>
        <taxon>Streptophyta</taxon>
        <taxon>Embryophyta</taxon>
        <taxon>Tracheophyta</taxon>
        <taxon>Spermatophyta</taxon>
        <taxon>Magnoliopsida</taxon>
        <taxon>Liliopsida</taxon>
        <taxon>Poales</taxon>
        <taxon>Poaceae</taxon>
        <taxon>PACMAD clade</taxon>
        <taxon>Arundinoideae</taxon>
        <taxon>Arundineae</taxon>
        <taxon>Arundo</taxon>
    </lineage>
</organism>
<sequence>MDQKLPPRMTARSPMDQKLPPRMTACCT</sequence>
<reference evidence="2" key="2">
    <citation type="journal article" date="2015" name="Data Brief">
        <title>Shoot transcriptome of the giant reed, Arundo donax.</title>
        <authorList>
            <person name="Barrero R.A."/>
            <person name="Guerrero F.D."/>
            <person name="Moolhuijzen P."/>
            <person name="Goolsby J.A."/>
            <person name="Tidwell J."/>
            <person name="Bellgard S.E."/>
            <person name="Bellgard M.I."/>
        </authorList>
    </citation>
    <scope>NUCLEOTIDE SEQUENCE</scope>
    <source>
        <tissue evidence="2">Shoot tissue taken approximately 20 cm above the soil surface</tissue>
    </source>
</reference>
<evidence type="ECO:0000313" key="2">
    <source>
        <dbReference type="EMBL" id="JAE08293.1"/>
    </source>
</evidence>
<dbReference type="EMBL" id="GBRH01189603">
    <property type="protein sequence ID" value="JAE08293.1"/>
    <property type="molecule type" value="Transcribed_RNA"/>
</dbReference>
<proteinExistence type="predicted"/>
<accession>A0A0A9FJ33</accession>